<evidence type="ECO:0000313" key="2">
    <source>
        <dbReference type="Proteomes" id="UP000887565"/>
    </source>
</evidence>
<dbReference type="AlphaFoldDB" id="A0A915IFU6"/>
<proteinExistence type="predicted"/>
<keyword evidence="1" id="KW-1133">Transmembrane helix</keyword>
<protein>
    <submittedName>
        <fullName evidence="3">Uncharacterized protein</fullName>
    </submittedName>
</protein>
<sequence length="48" mass="4828">MAASVASIGCGSVVSRGIAAVAFVSSVSIVMVAMWIARVVMAIKTDIT</sequence>
<dbReference type="Proteomes" id="UP000887565">
    <property type="component" value="Unplaced"/>
</dbReference>
<feature type="transmembrane region" description="Helical" evidence="1">
    <location>
        <begin position="17"/>
        <end position="37"/>
    </location>
</feature>
<keyword evidence="1" id="KW-0812">Transmembrane</keyword>
<keyword evidence="2" id="KW-1185">Reference proteome</keyword>
<keyword evidence="1" id="KW-0472">Membrane</keyword>
<name>A0A915IFU6_ROMCU</name>
<reference evidence="3" key="1">
    <citation type="submission" date="2022-11" db="UniProtKB">
        <authorList>
            <consortium name="WormBaseParasite"/>
        </authorList>
    </citation>
    <scope>IDENTIFICATION</scope>
</reference>
<evidence type="ECO:0000256" key="1">
    <source>
        <dbReference type="SAM" id="Phobius"/>
    </source>
</evidence>
<dbReference type="WBParaSite" id="nRc.2.0.1.t12783-RA">
    <property type="protein sequence ID" value="nRc.2.0.1.t12783-RA"/>
    <property type="gene ID" value="nRc.2.0.1.g12783"/>
</dbReference>
<accession>A0A915IFU6</accession>
<evidence type="ECO:0000313" key="3">
    <source>
        <dbReference type="WBParaSite" id="nRc.2.0.1.t12783-RA"/>
    </source>
</evidence>
<organism evidence="2 3">
    <name type="scientific">Romanomermis culicivorax</name>
    <name type="common">Nematode worm</name>
    <dbReference type="NCBI Taxonomy" id="13658"/>
    <lineage>
        <taxon>Eukaryota</taxon>
        <taxon>Metazoa</taxon>
        <taxon>Ecdysozoa</taxon>
        <taxon>Nematoda</taxon>
        <taxon>Enoplea</taxon>
        <taxon>Dorylaimia</taxon>
        <taxon>Mermithida</taxon>
        <taxon>Mermithoidea</taxon>
        <taxon>Mermithidae</taxon>
        <taxon>Romanomermis</taxon>
    </lineage>
</organism>